<sequence>MKNFKNKNTGISIDRLKHLIISTTIEKDKTIDRLVGGFSQSLSKGIEDTISDGQSNNCSGANCHKHCGDYPPDTPVGPNTVCLF</sequence>
<gene>
    <name evidence="1" type="ORF">SAMN05216324_1482</name>
</gene>
<proteinExistence type="predicted"/>
<organism evidence="1 2">
    <name type="scientific">Chryseobacterium limigenitum</name>
    <dbReference type="NCBI Taxonomy" id="1612149"/>
    <lineage>
        <taxon>Bacteria</taxon>
        <taxon>Pseudomonadati</taxon>
        <taxon>Bacteroidota</taxon>
        <taxon>Flavobacteriia</taxon>
        <taxon>Flavobacteriales</taxon>
        <taxon>Weeksellaceae</taxon>
        <taxon>Chryseobacterium group</taxon>
        <taxon>Chryseobacterium</taxon>
    </lineage>
</organism>
<accession>A0A1K2IXZ4</accession>
<dbReference type="AlphaFoldDB" id="A0A1K2IXZ4"/>
<evidence type="ECO:0000313" key="2">
    <source>
        <dbReference type="Proteomes" id="UP000182034"/>
    </source>
</evidence>
<dbReference type="EMBL" id="FPKW01000048">
    <property type="protein sequence ID" value="SFZ97150.1"/>
    <property type="molecule type" value="Genomic_DNA"/>
</dbReference>
<dbReference type="Proteomes" id="UP000182034">
    <property type="component" value="Unassembled WGS sequence"/>
</dbReference>
<reference evidence="2" key="1">
    <citation type="submission" date="2016-10" db="EMBL/GenBank/DDBJ databases">
        <authorList>
            <person name="Varghese N."/>
            <person name="Submissions S."/>
        </authorList>
    </citation>
    <scope>NUCLEOTIDE SEQUENCE [LARGE SCALE GENOMIC DNA]</scope>
    <source>
        <strain evidence="2">SUR2</strain>
    </source>
</reference>
<evidence type="ECO:0000313" key="1">
    <source>
        <dbReference type="EMBL" id="SFZ97150.1"/>
    </source>
</evidence>
<dbReference type="OrthoDB" id="9854040at2"/>
<keyword evidence="2" id="KW-1185">Reference proteome</keyword>
<dbReference type="RefSeq" id="WP_072412986.1">
    <property type="nucleotide sequence ID" value="NZ_FPKW01000048.1"/>
</dbReference>
<name>A0A1K2IXZ4_9FLAO</name>
<protein>
    <submittedName>
        <fullName evidence="1">Uncharacterized protein</fullName>
    </submittedName>
</protein>